<evidence type="ECO:0000256" key="4">
    <source>
        <dbReference type="ARBA" id="ARBA00022692"/>
    </source>
</evidence>
<comment type="caution">
    <text evidence="9">The sequence shown here is derived from an EMBL/GenBank/DDBJ whole genome shotgun (WGS) entry which is preliminary data.</text>
</comment>
<feature type="transmembrane region" description="Helical" evidence="7">
    <location>
        <begin position="330"/>
        <end position="349"/>
    </location>
</feature>
<name>A0A9J6P9K5_9CLOT</name>
<dbReference type="PROSITE" id="PS50928">
    <property type="entry name" value="ABC_TM1"/>
    <property type="match status" value="1"/>
</dbReference>
<dbReference type="EMBL" id="JAGSOJ010000006">
    <property type="protein sequence ID" value="MCM1992598.1"/>
    <property type="molecule type" value="Genomic_DNA"/>
</dbReference>
<dbReference type="CDD" id="cd06261">
    <property type="entry name" value="TM_PBP2"/>
    <property type="match status" value="1"/>
</dbReference>
<keyword evidence="6 7" id="KW-0472">Membrane</keyword>
<evidence type="ECO:0000313" key="10">
    <source>
        <dbReference type="Proteomes" id="UP001056429"/>
    </source>
</evidence>
<evidence type="ECO:0000256" key="6">
    <source>
        <dbReference type="ARBA" id="ARBA00023136"/>
    </source>
</evidence>
<comment type="similarity">
    <text evidence="7">Belongs to the binding-protein-dependent transport system permease family.</text>
</comment>
<gene>
    <name evidence="9" type="ORF">KDK92_23025</name>
</gene>
<dbReference type="AlphaFoldDB" id="A0A9J6P9K5"/>
<dbReference type="Proteomes" id="UP001056429">
    <property type="component" value="Unassembled WGS sequence"/>
</dbReference>
<feature type="transmembrane region" description="Helical" evidence="7">
    <location>
        <begin position="47"/>
        <end position="66"/>
    </location>
</feature>
<protein>
    <submittedName>
        <fullName evidence="9">ABC transporter permease</fullName>
    </submittedName>
</protein>
<evidence type="ECO:0000256" key="2">
    <source>
        <dbReference type="ARBA" id="ARBA00022448"/>
    </source>
</evidence>
<keyword evidence="5 7" id="KW-1133">Transmembrane helix</keyword>
<organism evidence="9 10">
    <name type="scientific">Oceanirhabdus seepicola</name>
    <dbReference type="NCBI Taxonomy" id="2828781"/>
    <lineage>
        <taxon>Bacteria</taxon>
        <taxon>Bacillati</taxon>
        <taxon>Bacillota</taxon>
        <taxon>Clostridia</taxon>
        <taxon>Eubacteriales</taxon>
        <taxon>Clostridiaceae</taxon>
        <taxon>Oceanirhabdus</taxon>
    </lineage>
</organism>
<dbReference type="GO" id="GO:0055085">
    <property type="term" value="P:transmembrane transport"/>
    <property type="evidence" value="ECO:0007669"/>
    <property type="project" value="InterPro"/>
</dbReference>
<dbReference type="Pfam" id="PF12911">
    <property type="entry name" value="OppC_N"/>
    <property type="match status" value="1"/>
</dbReference>
<dbReference type="PANTHER" id="PTHR43386:SF22">
    <property type="entry name" value="OLIGOPEPTIDE TRANSPORT SYSTEM PERMEASE PROTEIN OPPC"/>
    <property type="match status" value="1"/>
</dbReference>
<dbReference type="SUPFAM" id="SSF161098">
    <property type="entry name" value="MetI-like"/>
    <property type="match status" value="1"/>
</dbReference>
<feature type="transmembrane region" description="Helical" evidence="7">
    <location>
        <begin position="237"/>
        <end position="257"/>
    </location>
</feature>
<dbReference type="InterPro" id="IPR025966">
    <property type="entry name" value="OppC_N"/>
</dbReference>
<evidence type="ECO:0000313" key="9">
    <source>
        <dbReference type="EMBL" id="MCM1992598.1"/>
    </source>
</evidence>
<dbReference type="InterPro" id="IPR000515">
    <property type="entry name" value="MetI-like"/>
</dbReference>
<keyword evidence="4 7" id="KW-0812">Transmembrane</keyword>
<evidence type="ECO:0000256" key="1">
    <source>
        <dbReference type="ARBA" id="ARBA00004651"/>
    </source>
</evidence>
<reference evidence="9" key="2">
    <citation type="submission" date="2021-04" db="EMBL/GenBank/DDBJ databases">
        <authorList>
            <person name="Dong X."/>
        </authorList>
    </citation>
    <scope>NUCLEOTIDE SEQUENCE</scope>
    <source>
        <strain evidence="9">ZWT</strain>
    </source>
</reference>
<evidence type="ECO:0000256" key="5">
    <source>
        <dbReference type="ARBA" id="ARBA00022989"/>
    </source>
</evidence>
<dbReference type="RefSeq" id="WP_250861764.1">
    <property type="nucleotide sequence ID" value="NZ_JAGSOJ010000006.1"/>
</dbReference>
<dbReference type="PANTHER" id="PTHR43386">
    <property type="entry name" value="OLIGOPEPTIDE TRANSPORT SYSTEM PERMEASE PROTEIN APPC"/>
    <property type="match status" value="1"/>
</dbReference>
<dbReference type="GO" id="GO:0005886">
    <property type="term" value="C:plasma membrane"/>
    <property type="evidence" value="ECO:0007669"/>
    <property type="project" value="UniProtKB-SubCell"/>
</dbReference>
<keyword evidence="2 7" id="KW-0813">Transport</keyword>
<dbReference type="Pfam" id="PF00528">
    <property type="entry name" value="BPD_transp_1"/>
    <property type="match status" value="1"/>
</dbReference>
<feature type="transmembrane region" description="Helical" evidence="7">
    <location>
        <begin position="369"/>
        <end position="390"/>
    </location>
</feature>
<reference evidence="9" key="1">
    <citation type="journal article" date="2021" name="mSystems">
        <title>Bacteria and Archaea Synergistically Convert Glycine Betaine to Biogenic Methane in the Formosa Cold Seep of the South China Sea.</title>
        <authorList>
            <person name="Li L."/>
            <person name="Zhang W."/>
            <person name="Zhang S."/>
            <person name="Song L."/>
            <person name="Sun Q."/>
            <person name="Zhang H."/>
            <person name="Xiang H."/>
            <person name="Dong X."/>
        </authorList>
    </citation>
    <scope>NUCLEOTIDE SEQUENCE</scope>
    <source>
        <strain evidence="9">ZWT</strain>
    </source>
</reference>
<keyword evidence="10" id="KW-1185">Reference proteome</keyword>
<accession>A0A9J6P9K5</accession>
<evidence type="ECO:0000256" key="3">
    <source>
        <dbReference type="ARBA" id="ARBA00022475"/>
    </source>
</evidence>
<comment type="subcellular location">
    <subcellularLocation>
        <location evidence="1 7">Cell membrane</location>
        <topology evidence="1 7">Multi-pass membrane protein</topology>
    </subcellularLocation>
</comment>
<dbReference type="InterPro" id="IPR050366">
    <property type="entry name" value="BP-dependent_transpt_permease"/>
</dbReference>
<sequence length="400" mass="45221">MANTKLEISPKWQKVNKDVFEKDKIERPSLTYWQDAWRRLKKNKLSMFGLCLIIIIALTAIFAPMVSKYSYEDQKLEFVNMPPKFDVYKVDENNYFHLTNEYKLISVSSDGELIDILKEVEVNAIKAYKRYEIDGNEIILDYSFAKKAKRSKDPNAKKFEIRLNGEEITIDKSVKNKSYILGTDHLGRDLFIRIVYGARISLFVAFIASFVSFFIGVFYGGISGYVGGKVDNVMMRIVDIISTVPLLLIVILLSVYLGNGIKTIIIAFGLVYWVGMARLVRGQILSLKEQEFVLAARTTGASTWRILSKHLIPNAMGPIIVSMTMMIPNAIFTEAFLSFIGLGVSAPQASWGTIANEALKSLWTNPYQLIYPSIAICVTILAFNFLGDGLRDALDPRLRK</sequence>
<evidence type="ECO:0000259" key="8">
    <source>
        <dbReference type="PROSITE" id="PS50928"/>
    </source>
</evidence>
<evidence type="ECO:0000256" key="7">
    <source>
        <dbReference type="RuleBase" id="RU363032"/>
    </source>
</evidence>
<dbReference type="InterPro" id="IPR035906">
    <property type="entry name" value="MetI-like_sf"/>
</dbReference>
<feature type="transmembrane region" description="Helical" evidence="7">
    <location>
        <begin position="200"/>
        <end position="225"/>
    </location>
</feature>
<dbReference type="Gene3D" id="1.10.3720.10">
    <property type="entry name" value="MetI-like"/>
    <property type="match status" value="1"/>
</dbReference>
<feature type="domain" description="ABC transmembrane type-1" evidence="8">
    <location>
        <begin position="198"/>
        <end position="387"/>
    </location>
</feature>
<keyword evidence="3" id="KW-1003">Cell membrane</keyword>
<proteinExistence type="inferred from homology"/>